<dbReference type="GO" id="GO:0004129">
    <property type="term" value="F:cytochrome-c oxidase activity"/>
    <property type="evidence" value="ECO:0007669"/>
    <property type="project" value="UniProtKB-EC"/>
</dbReference>
<keyword evidence="7 11" id="KW-0472">Membrane</keyword>
<dbReference type="Pfam" id="PF00510">
    <property type="entry name" value="COX3"/>
    <property type="match status" value="1"/>
</dbReference>
<dbReference type="AlphaFoldDB" id="A0A4R7HVK4"/>
<evidence type="ECO:0000256" key="2">
    <source>
        <dbReference type="ARBA" id="ARBA00010581"/>
    </source>
</evidence>
<keyword evidence="6 11" id="KW-1133">Transmembrane helix</keyword>
<comment type="similarity">
    <text evidence="2 10">Belongs to the cytochrome c oxidase subunit 3 family.</text>
</comment>
<evidence type="ECO:0000313" key="14">
    <source>
        <dbReference type="Proteomes" id="UP000294558"/>
    </source>
</evidence>
<dbReference type="PANTHER" id="PTHR11403:SF2">
    <property type="entry name" value="CYTOCHROME BO(3) UBIQUINOL OXIDASE SUBUNIT 3"/>
    <property type="match status" value="1"/>
</dbReference>
<keyword evidence="5 10" id="KW-0812">Transmembrane</keyword>
<evidence type="ECO:0000256" key="8">
    <source>
        <dbReference type="ARBA" id="ARBA00031400"/>
    </source>
</evidence>
<feature type="transmembrane region" description="Helical" evidence="11">
    <location>
        <begin position="67"/>
        <end position="87"/>
    </location>
</feature>
<feature type="domain" description="Heme-copper oxidase subunit III family profile" evidence="12">
    <location>
        <begin position="1"/>
        <end position="197"/>
    </location>
</feature>
<evidence type="ECO:0000256" key="3">
    <source>
        <dbReference type="ARBA" id="ARBA00012949"/>
    </source>
</evidence>
<dbReference type="SUPFAM" id="SSF81452">
    <property type="entry name" value="Cytochrome c oxidase subunit III-like"/>
    <property type="match status" value="1"/>
</dbReference>
<feature type="transmembrane region" description="Helical" evidence="11">
    <location>
        <begin position="178"/>
        <end position="196"/>
    </location>
</feature>
<reference evidence="13 14" key="1">
    <citation type="submission" date="2019-03" db="EMBL/GenBank/DDBJ databases">
        <title>Sequencing the genomes of 1000 actinobacteria strains.</title>
        <authorList>
            <person name="Klenk H.-P."/>
        </authorList>
    </citation>
    <scope>NUCLEOTIDE SEQUENCE [LARGE SCALE GENOMIC DNA]</scope>
    <source>
        <strain evidence="13 14">DSM 18936</strain>
    </source>
</reference>
<evidence type="ECO:0000256" key="11">
    <source>
        <dbReference type="SAM" id="Phobius"/>
    </source>
</evidence>
<feature type="transmembrane region" description="Helical" evidence="11">
    <location>
        <begin position="22"/>
        <end position="47"/>
    </location>
</feature>
<gene>
    <name evidence="13" type="ORF">BDK89_0587</name>
</gene>
<evidence type="ECO:0000256" key="10">
    <source>
        <dbReference type="RuleBase" id="RU003376"/>
    </source>
</evidence>
<keyword evidence="4" id="KW-1003">Cell membrane</keyword>
<dbReference type="OrthoDB" id="9810850at2"/>
<dbReference type="InterPro" id="IPR000298">
    <property type="entry name" value="Cyt_c_oxidase-like_su3"/>
</dbReference>
<feature type="transmembrane region" description="Helical" evidence="11">
    <location>
        <begin position="99"/>
        <end position="120"/>
    </location>
</feature>
<evidence type="ECO:0000259" key="12">
    <source>
        <dbReference type="PROSITE" id="PS50253"/>
    </source>
</evidence>
<evidence type="ECO:0000256" key="6">
    <source>
        <dbReference type="ARBA" id="ARBA00022989"/>
    </source>
</evidence>
<dbReference type="RefSeq" id="WP_133867521.1">
    <property type="nucleotide sequence ID" value="NZ_JAVJPS010000037.1"/>
</dbReference>
<dbReference type="EC" id="7.1.1.9" evidence="3"/>
<evidence type="ECO:0000256" key="4">
    <source>
        <dbReference type="ARBA" id="ARBA00022475"/>
    </source>
</evidence>
<protein>
    <recommendedName>
        <fullName evidence="3">cytochrome-c oxidase</fullName>
        <ecNumber evidence="3">7.1.1.9</ecNumber>
    </recommendedName>
    <alternativeName>
        <fullName evidence="8">Cytochrome aa3 subunit 3</fullName>
    </alternativeName>
    <alternativeName>
        <fullName evidence="9">Cytochrome c oxidase polypeptide III</fullName>
    </alternativeName>
</protein>
<evidence type="ECO:0000313" key="13">
    <source>
        <dbReference type="EMBL" id="TDT15027.1"/>
    </source>
</evidence>
<dbReference type="InterPro" id="IPR024791">
    <property type="entry name" value="Cyt_c/ubiquinol_Oxase_su3"/>
</dbReference>
<dbReference type="GO" id="GO:0005886">
    <property type="term" value="C:plasma membrane"/>
    <property type="evidence" value="ECO:0007669"/>
    <property type="project" value="UniProtKB-SubCell"/>
</dbReference>
<evidence type="ECO:0000256" key="7">
    <source>
        <dbReference type="ARBA" id="ARBA00023136"/>
    </source>
</evidence>
<dbReference type="EMBL" id="SOAU01000001">
    <property type="protein sequence ID" value="TDT15027.1"/>
    <property type="molecule type" value="Genomic_DNA"/>
</dbReference>
<dbReference type="InterPro" id="IPR013833">
    <property type="entry name" value="Cyt_c_oxidase_su3_a-hlx"/>
</dbReference>
<evidence type="ECO:0000256" key="1">
    <source>
        <dbReference type="ARBA" id="ARBA00004651"/>
    </source>
</evidence>
<dbReference type="InterPro" id="IPR035973">
    <property type="entry name" value="Cyt_c_oxidase_su3-like_sf"/>
</dbReference>
<evidence type="ECO:0000256" key="5">
    <source>
        <dbReference type="ARBA" id="ARBA00022692"/>
    </source>
</evidence>
<proteinExistence type="inferred from homology"/>
<dbReference type="Proteomes" id="UP000294558">
    <property type="component" value="Unassembled WGS sequence"/>
</dbReference>
<organism evidence="13 14">
    <name type="scientific">Ilumatobacter fluminis</name>
    <dbReference type="NCBI Taxonomy" id="467091"/>
    <lineage>
        <taxon>Bacteria</taxon>
        <taxon>Bacillati</taxon>
        <taxon>Actinomycetota</taxon>
        <taxon>Acidimicrobiia</taxon>
        <taxon>Acidimicrobiales</taxon>
        <taxon>Ilumatobacteraceae</taxon>
        <taxon>Ilumatobacter</taxon>
    </lineage>
</organism>
<evidence type="ECO:0000256" key="9">
    <source>
        <dbReference type="ARBA" id="ARBA00031625"/>
    </source>
</evidence>
<accession>A0A4R7HVK4</accession>
<dbReference type="Gene3D" id="1.20.120.80">
    <property type="entry name" value="Cytochrome c oxidase, subunit III, four-helix bundle"/>
    <property type="match status" value="1"/>
</dbReference>
<dbReference type="GO" id="GO:0019646">
    <property type="term" value="P:aerobic electron transport chain"/>
    <property type="evidence" value="ECO:0007669"/>
    <property type="project" value="InterPro"/>
</dbReference>
<comment type="caution">
    <text evidence="13">The sequence shown here is derived from an EMBL/GenBank/DDBJ whole genome shotgun (WGS) entry which is preliminary data.</text>
</comment>
<name>A0A4R7HVK4_9ACTN</name>
<feature type="transmembrane region" description="Helical" evidence="11">
    <location>
        <begin position="132"/>
        <end position="158"/>
    </location>
</feature>
<keyword evidence="14" id="KW-1185">Reference proteome</keyword>
<sequence>MSAGPATVALPPAAPPAPRRQVLLGTALACVGGTMLIGGMLAVWVLFRERVVDAGERFPIDYIIHEVATNVMLITVWALCLFAQWAVYAGNRGDRAHTALGLGVTGVFALAYINAQAFVYSQMEVEIADEYYGALFYAITGTMLAVVAIGLVYTVVAAFRSLSGRLGDTEVLAGHALYWYWTAAAYSAVWFVVYVTK</sequence>
<dbReference type="PROSITE" id="PS50253">
    <property type="entry name" value="COX3"/>
    <property type="match status" value="1"/>
</dbReference>
<dbReference type="PANTHER" id="PTHR11403">
    <property type="entry name" value="CYTOCHROME C OXIDASE SUBUNIT III"/>
    <property type="match status" value="1"/>
</dbReference>
<comment type="subcellular location">
    <subcellularLocation>
        <location evidence="1 10">Cell membrane</location>
        <topology evidence="1 10">Multi-pass membrane protein</topology>
    </subcellularLocation>
</comment>